<organism evidence="2 3">
    <name type="scientific">Coprinopsis marcescibilis</name>
    <name type="common">Agaric fungus</name>
    <name type="synonym">Psathyrella marcescibilis</name>
    <dbReference type="NCBI Taxonomy" id="230819"/>
    <lineage>
        <taxon>Eukaryota</taxon>
        <taxon>Fungi</taxon>
        <taxon>Dikarya</taxon>
        <taxon>Basidiomycota</taxon>
        <taxon>Agaricomycotina</taxon>
        <taxon>Agaricomycetes</taxon>
        <taxon>Agaricomycetidae</taxon>
        <taxon>Agaricales</taxon>
        <taxon>Agaricineae</taxon>
        <taxon>Psathyrellaceae</taxon>
        <taxon>Coprinopsis</taxon>
    </lineage>
</organism>
<reference evidence="2 3" key="1">
    <citation type="journal article" date="2019" name="Nat. Ecol. Evol.">
        <title>Megaphylogeny resolves global patterns of mushroom evolution.</title>
        <authorList>
            <person name="Varga T."/>
            <person name="Krizsan K."/>
            <person name="Foldi C."/>
            <person name="Dima B."/>
            <person name="Sanchez-Garcia M."/>
            <person name="Sanchez-Ramirez S."/>
            <person name="Szollosi G.J."/>
            <person name="Szarkandi J.G."/>
            <person name="Papp V."/>
            <person name="Albert L."/>
            <person name="Andreopoulos W."/>
            <person name="Angelini C."/>
            <person name="Antonin V."/>
            <person name="Barry K.W."/>
            <person name="Bougher N.L."/>
            <person name="Buchanan P."/>
            <person name="Buyck B."/>
            <person name="Bense V."/>
            <person name="Catcheside P."/>
            <person name="Chovatia M."/>
            <person name="Cooper J."/>
            <person name="Damon W."/>
            <person name="Desjardin D."/>
            <person name="Finy P."/>
            <person name="Geml J."/>
            <person name="Haridas S."/>
            <person name="Hughes K."/>
            <person name="Justo A."/>
            <person name="Karasinski D."/>
            <person name="Kautmanova I."/>
            <person name="Kiss B."/>
            <person name="Kocsube S."/>
            <person name="Kotiranta H."/>
            <person name="LaButti K.M."/>
            <person name="Lechner B.E."/>
            <person name="Liimatainen K."/>
            <person name="Lipzen A."/>
            <person name="Lukacs Z."/>
            <person name="Mihaltcheva S."/>
            <person name="Morgado L.N."/>
            <person name="Niskanen T."/>
            <person name="Noordeloos M.E."/>
            <person name="Ohm R.A."/>
            <person name="Ortiz-Santana B."/>
            <person name="Ovrebo C."/>
            <person name="Racz N."/>
            <person name="Riley R."/>
            <person name="Savchenko A."/>
            <person name="Shiryaev A."/>
            <person name="Soop K."/>
            <person name="Spirin V."/>
            <person name="Szebenyi C."/>
            <person name="Tomsovsky M."/>
            <person name="Tulloss R.E."/>
            <person name="Uehling J."/>
            <person name="Grigoriev I.V."/>
            <person name="Vagvolgyi C."/>
            <person name="Papp T."/>
            <person name="Martin F.M."/>
            <person name="Miettinen O."/>
            <person name="Hibbett D.S."/>
            <person name="Nagy L.G."/>
        </authorList>
    </citation>
    <scope>NUCLEOTIDE SEQUENCE [LARGE SCALE GENOMIC DNA]</scope>
    <source>
        <strain evidence="2 3">CBS 121175</strain>
    </source>
</reference>
<dbReference type="Proteomes" id="UP000307440">
    <property type="component" value="Unassembled WGS sequence"/>
</dbReference>
<sequence>MSTGRSSKDSLLLFRTSTSDKNYPNQLSAMKPQSPAKGPLRLVSAHGYPGKLIPSGPVTPMDDTMCYDRVSDNLLRSEVAHVFGEDLYDYIHLVGIILVKVPIMRRVAELQIPLVPLDLVSRGKNVGFQPIHHVITVDLLLTFINKPLHQNSQATESPPAWRPAMSKFTAAAKTKTLLSLIMVSAVAIPRGTQPCLPRDIRGFVKLRIFVTIRRNRVLVLLWVYLKKSLGLNKTSRIAPKQPGIEIDWLSMSILLDLGETYSCHGYQPTFAKSAGKRTSEWLKSAFHIDTAKRSKPSISGEETKHPVAGSGRVNISLPISGPARASTDPQASGHPSNNGCEIYYLNNNPDHLRRCIISEIRQEYEWQALYIIRHDPQAASSSGCPGKLEFWYRSTSSTVNTMVTHTPGGTQKGRANAGVMRRTGVRFGMSTNAARSVSISSTTINHRIIETSPDYRMPEIAPYTRENESGLQGEYHKLLGIADITCLATSVKGLIGRQLSPTFPLLESRQPATCKSAWRDVTGTDPKVAGPIFLGHKIVKGLRNNNSITLRYSRPRNIVSLVEYRKRIETNNLCLGKSKRDQRSDFVAEIHMENRNNIEGSRYSCGNPLGESKMIDGLGEIIPLIRTRGAANLNPGY</sequence>
<accession>A0A5C3KDW3</accession>
<proteinExistence type="predicted"/>
<keyword evidence="3" id="KW-1185">Reference proteome</keyword>
<evidence type="ECO:0000313" key="2">
    <source>
        <dbReference type="EMBL" id="TFK18062.1"/>
    </source>
</evidence>
<feature type="region of interest" description="Disordered" evidence="1">
    <location>
        <begin position="17"/>
        <end position="36"/>
    </location>
</feature>
<feature type="region of interest" description="Disordered" evidence="1">
    <location>
        <begin position="292"/>
        <end position="311"/>
    </location>
</feature>
<dbReference type="EMBL" id="ML210436">
    <property type="protein sequence ID" value="TFK18062.1"/>
    <property type="molecule type" value="Genomic_DNA"/>
</dbReference>
<protein>
    <submittedName>
        <fullName evidence="2">Uncharacterized protein</fullName>
    </submittedName>
</protein>
<gene>
    <name evidence="2" type="ORF">FA15DRAFT_660997</name>
</gene>
<feature type="compositionally biased region" description="Polar residues" evidence="1">
    <location>
        <begin position="17"/>
        <end position="28"/>
    </location>
</feature>
<evidence type="ECO:0000256" key="1">
    <source>
        <dbReference type="SAM" id="MobiDB-lite"/>
    </source>
</evidence>
<name>A0A5C3KDW3_COPMA</name>
<evidence type="ECO:0000313" key="3">
    <source>
        <dbReference type="Proteomes" id="UP000307440"/>
    </source>
</evidence>
<dbReference type="AlphaFoldDB" id="A0A5C3KDW3"/>